<dbReference type="Gene3D" id="1.10.1040.10">
    <property type="entry name" value="N-(1-d-carboxylethyl)-l-norvaline Dehydrogenase, domain 2"/>
    <property type="match status" value="1"/>
</dbReference>
<dbReference type="Pfam" id="PF02317">
    <property type="entry name" value="Octopine_DH"/>
    <property type="match status" value="1"/>
</dbReference>
<dbReference type="PANTHER" id="PTHR38015:SF1">
    <property type="entry name" value="OPINE DEHYDROGENASE DOMAIN-CONTAINING PROTEIN"/>
    <property type="match status" value="1"/>
</dbReference>
<evidence type="ECO:0000259" key="1">
    <source>
        <dbReference type="Pfam" id="PF02317"/>
    </source>
</evidence>
<dbReference type="Proteomes" id="UP001245370">
    <property type="component" value="Unassembled WGS sequence"/>
</dbReference>
<dbReference type="InterPro" id="IPR008927">
    <property type="entry name" value="6-PGluconate_DH-like_C_sf"/>
</dbReference>
<accession>A0ABU1KKM6</accession>
<protein>
    <submittedName>
        <fullName evidence="2">Opine dehydrogenase</fullName>
        <ecNumber evidence="2">1.5.1.28</ecNumber>
    </submittedName>
</protein>
<dbReference type="PANTHER" id="PTHR38015">
    <property type="entry name" value="BLR6086 PROTEIN"/>
    <property type="match status" value="1"/>
</dbReference>
<dbReference type="InterPro" id="IPR003421">
    <property type="entry name" value="Opine_DH"/>
</dbReference>
<name>A0ABU1KKM6_XANFL</name>
<dbReference type="Gene3D" id="3.40.50.720">
    <property type="entry name" value="NAD(P)-binding Rossmann-like Domain"/>
    <property type="match status" value="1"/>
</dbReference>
<comment type="caution">
    <text evidence="2">The sequence shown here is derived from an EMBL/GenBank/DDBJ whole genome shotgun (WGS) entry which is preliminary data.</text>
</comment>
<dbReference type="InterPro" id="IPR051729">
    <property type="entry name" value="Opine/Lysopine_DH"/>
</dbReference>
<sequence>MDVTVVGCGAGACAAAVELLAAGHRVCVWSRSQATIAPHLERGGIVYDGVLGEGLAVPQRMTTDLAEALAGADAAVVVLPTFLHAGVARAMIDADMRVDMPVILNPGHTGGALEFAQVFVQAGRRPPPLVEFSTLTYVARKYGPDSVTVSGRAGAVRAAPLGASREVLDLAIGLFPGATPVLDVLASGLCNVNMVLHAPGAVLAAAWVEATGGNFTFYVEGMTEGVARVVRALDGERLAVARAFGHDLPNLMGEMQKIGTIDALDDPDDYRGAISAGSANQRIRAPGSFDHRYYKEDFGHGLLPFLELAQIAGVDVPVAVALMRLAETAVDVDYRAGGRTAQAMGIAGLSFAGLLEKVRAA</sequence>
<dbReference type="GeneID" id="95764069"/>
<dbReference type="RefSeq" id="WP_281808462.1">
    <property type="nucleotide sequence ID" value="NZ_BSDO01000005.1"/>
</dbReference>
<dbReference type="GO" id="GO:0047129">
    <property type="term" value="F:opine dehydrogenase activity"/>
    <property type="evidence" value="ECO:0007669"/>
    <property type="project" value="UniProtKB-EC"/>
</dbReference>
<dbReference type="SUPFAM" id="SSF48179">
    <property type="entry name" value="6-phosphogluconate dehydrogenase C-terminal domain-like"/>
    <property type="match status" value="1"/>
</dbReference>
<feature type="domain" description="Opine dehydrogenase" evidence="1">
    <location>
        <begin position="183"/>
        <end position="329"/>
    </location>
</feature>
<keyword evidence="2" id="KW-0560">Oxidoreductase</keyword>
<organism evidence="2 3">
    <name type="scientific">Xanthobacter flavus</name>
    <dbReference type="NCBI Taxonomy" id="281"/>
    <lineage>
        <taxon>Bacteria</taxon>
        <taxon>Pseudomonadati</taxon>
        <taxon>Pseudomonadota</taxon>
        <taxon>Alphaproteobacteria</taxon>
        <taxon>Hyphomicrobiales</taxon>
        <taxon>Xanthobacteraceae</taxon>
        <taxon>Xanthobacter</taxon>
    </lineage>
</organism>
<dbReference type="InterPro" id="IPR013328">
    <property type="entry name" value="6PGD_dom2"/>
</dbReference>
<dbReference type="SUPFAM" id="SSF51735">
    <property type="entry name" value="NAD(P)-binding Rossmann-fold domains"/>
    <property type="match status" value="1"/>
</dbReference>
<dbReference type="EC" id="1.5.1.28" evidence="2"/>
<evidence type="ECO:0000313" key="2">
    <source>
        <dbReference type="EMBL" id="MDR6335162.1"/>
    </source>
</evidence>
<dbReference type="EMBL" id="JAVDPY010000006">
    <property type="protein sequence ID" value="MDR6335162.1"/>
    <property type="molecule type" value="Genomic_DNA"/>
</dbReference>
<reference evidence="2 3" key="1">
    <citation type="submission" date="2023-07" db="EMBL/GenBank/DDBJ databases">
        <title>Genomic Encyclopedia of Type Strains, Phase IV (KMG-IV): sequencing the most valuable type-strain genomes for metagenomic binning, comparative biology and taxonomic classification.</title>
        <authorList>
            <person name="Goeker M."/>
        </authorList>
    </citation>
    <scope>NUCLEOTIDE SEQUENCE [LARGE SCALE GENOMIC DNA]</scope>
    <source>
        <strain evidence="2 3">DSM 338</strain>
    </source>
</reference>
<dbReference type="InterPro" id="IPR036291">
    <property type="entry name" value="NAD(P)-bd_dom_sf"/>
</dbReference>
<evidence type="ECO:0000313" key="3">
    <source>
        <dbReference type="Proteomes" id="UP001245370"/>
    </source>
</evidence>
<gene>
    <name evidence="2" type="ORF">GGQ86_003652</name>
</gene>
<keyword evidence="3" id="KW-1185">Reference proteome</keyword>
<proteinExistence type="predicted"/>